<feature type="binding site" evidence="14">
    <location>
        <position position="423"/>
    </location>
    <ligand>
        <name>Ca(2+)</name>
        <dbReference type="ChEBI" id="CHEBI:29108"/>
    </ligand>
</feature>
<evidence type="ECO:0000256" key="7">
    <source>
        <dbReference type="ARBA" id="ARBA00022801"/>
    </source>
</evidence>
<reference evidence="17 18" key="1">
    <citation type="submission" date="2023-08" db="EMBL/GenBank/DDBJ databases">
        <title>Black Yeasts Isolated from many extreme environments.</title>
        <authorList>
            <person name="Coleine C."/>
            <person name="Stajich J.E."/>
            <person name="Selbmann L."/>
        </authorList>
    </citation>
    <scope>NUCLEOTIDE SEQUENCE [LARGE SCALE GENOMIC DNA]</scope>
    <source>
        <strain evidence="17 18">CCFEE 5792</strain>
    </source>
</reference>
<keyword evidence="9 14" id="KW-0460">Magnesium</keyword>
<evidence type="ECO:0000256" key="13">
    <source>
        <dbReference type="PIRSR" id="PIRSR605959-2"/>
    </source>
</evidence>
<dbReference type="PANTHER" id="PTHR43069:SF5">
    <property type="entry name" value="FUMARYLACETOACETASE"/>
    <property type="match status" value="1"/>
</dbReference>
<dbReference type="InterPro" id="IPR036663">
    <property type="entry name" value="Fumarylacetoacetase_C_sf"/>
</dbReference>
<dbReference type="Pfam" id="PF01557">
    <property type="entry name" value="FAA_hydrolase"/>
    <property type="match status" value="1"/>
</dbReference>
<dbReference type="Proteomes" id="UP001358417">
    <property type="component" value="Unassembled WGS sequence"/>
</dbReference>
<accession>A0AAV9MU26</accession>
<feature type="binding site" evidence="14">
    <location>
        <position position="351"/>
    </location>
    <ligand>
        <name>Ca(2+)</name>
        <dbReference type="ChEBI" id="CHEBI:29108"/>
    </ligand>
</feature>
<comment type="cofactor">
    <cofactor evidence="1 14">
        <name>Ca(2+)</name>
        <dbReference type="ChEBI" id="CHEBI:29108"/>
    </cofactor>
</comment>
<protein>
    <recommendedName>
        <fullName evidence="5">fumarylacetoacetase</fullName>
        <ecNumber evidence="5">3.7.1.2</ecNumber>
    </recommendedName>
</protein>
<feature type="binding site" evidence="14">
    <location>
        <position position="454"/>
    </location>
    <ligand>
        <name>Ca(2+)</name>
        <dbReference type="ChEBI" id="CHEBI:29108"/>
    </ligand>
</feature>
<evidence type="ECO:0000259" key="16">
    <source>
        <dbReference type="Pfam" id="PF09298"/>
    </source>
</evidence>
<dbReference type="GO" id="GO:0006572">
    <property type="term" value="P:L-tyrosine catabolic process"/>
    <property type="evidence" value="ECO:0007669"/>
    <property type="project" value="UniProtKB-KW"/>
</dbReference>
<feature type="domain" description="Fumarylacetoacetase N-terminal" evidence="16">
    <location>
        <begin position="244"/>
        <end position="343"/>
    </location>
</feature>
<dbReference type="InterPro" id="IPR015377">
    <property type="entry name" value="Fumarylacetoacetase_N"/>
</dbReference>
<gene>
    <name evidence="17" type="ORF">LTR84_010261</name>
</gene>
<dbReference type="Pfam" id="PF09298">
    <property type="entry name" value="FAA_hydrolase_N"/>
    <property type="match status" value="1"/>
</dbReference>
<keyword evidence="8 14" id="KW-0106">Calcium</keyword>
<dbReference type="SUPFAM" id="SSF51735">
    <property type="entry name" value="NAD(P)-binding Rossmann-fold domains"/>
    <property type="match status" value="1"/>
</dbReference>
<feature type="binding site" evidence="14">
    <location>
        <position position="421"/>
    </location>
    <ligand>
        <name>Ca(2+)</name>
        <dbReference type="ChEBI" id="CHEBI:29108"/>
    </ligand>
</feature>
<dbReference type="InterPro" id="IPR011234">
    <property type="entry name" value="Fumarylacetoacetase-like_C"/>
</dbReference>
<feature type="active site" description="Proton acceptor" evidence="12">
    <location>
        <position position="358"/>
    </location>
</feature>
<evidence type="ECO:0000259" key="15">
    <source>
        <dbReference type="Pfam" id="PF01557"/>
    </source>
</evidence>
<dbReference type="Gene3D" id="3.40.50.720">
    <property type="entry name" value="NAD(P)-binding Rossmann-like Domain"/>
    <property type="match status" value="1"/>
</dbReference>
<evidence type="ECO:0000256" key="11">
    <source>
        <dbReference type="ARBA" id="ARBA00023232"/>
    </source>
</evidence>
<dbReference type="EMBL" id="JAVRRD010000040">
    <property type="protein sequence ID" value="KAK5045113.1"/>
    <property type="molecule type" value="Genomic_DNA"/>
</dbReference>
<feature type="binding site" evidence="14">
    <location>
        <position position="478"/>
    </location>
    <ligand>
        <name>Mg(2+)</name>
        <dbReference type="ChEBI" id="CHEBI:18420"/>
    </ligand>
</feature>
<dbReference type="SUPFAM" id="SSF56529">
    <property type="entry name" value="FAH"/>
    <property type="match status" value="1"/>
</dbReference>
<feature type="binding site" evidence="13">
    <location>
        <position position="461"/>
    </location>
    <ligand>
        <name>substrate</name>
    </ligand>
</feature>
<keyword evidence="7" id="KW-0378">Hydrolase</keyword>
<dbReference type="AlphaFoldDB" id="A0AAV9MU26"/>
<evidence type="ECO:0000256" key="6">
    <source>
        <dbReference type="ARBA" id="ARBA00022723"/>
    </source>
</evidence>
<evidence type="ECO:0000256" key="2">
    <source>
        <dbReference type="ARBA" id="ARBA00001946"/>
    </source>
</evidence>
<feature type="binding site" evidence="14">
    <location>
        <position position="454"/>
    </location>
    <ligand>
        <name>Mg(2+)</name>
        <dbReference type="ChEBI" id="CHEBI:18420"/>
    </ligand>
</feature>
<dbReference type="GO" id="GO:0004334">
    <property type="term" value="F:fumarylacetoacetase activity"/>
    <property type="evidence" value="ECO:0007669"/>
    <property type="project" value="UniProtKB-EC"/>
</dbReference>
<comment type="cofactor">
    <cofactor evidence="2 14">
        <name>Mg(2+)</name>
        <dbReference type="ChEBI" id="CHEBI:18420"/>
    </cofactor>
</comment>
<feature type="binding site" evidence="14">
    <location>
        <position position="474"/>
    </location>
    <ligand>
        <name>Mg(2+)</name>
        <dbReference type="ChEBI" id="CHEBI:18420"/>
    </ligand>
</feature>
<evidence type="ECO:0000256" key="14">
    <source>
        <dbReference type="PIRSR" id="PIRSR605959-3"/>
    </source>
</evidence>
<dbReference type="RefSeq" id="XP_064700752.1">
    <property type="nucleotide sequence ID" value="XM_064853798.1"/>
</dbReference>
<dbReference type="Gene3D" id="3.90.850.10">
    <property type="entry name" value="Fumarylacetoacetase-like, C-terminal domain"/>
    <property type="match status" value="1"/>
</dbReference>
<dbReference type="InterPro" id="IPR036291">
    <property type="entry name" value="NAD(P)-bd_dom_sf"/>
</dbReference>
<feature type="binding site" evidence="13">
    <location>
        <position position="570"/>
    </location>
    <ligand>
        <name>substrate</name>
    </ligand>
</feature>
<evidence type="ECO:0000256" key="9">
    <source>
        <dbReference type="ARBA" id="ARBA00022842"/>
    </source>
</evidence>
<dbReference type="GO" id="GO:1902000">
    <property type="term" value="P:homogentisate catabolic process"/>
    <property type="evidence" value="ECO:0007669"/>
    <property type="project" value="TreeGrafter"/>
</dbReference>
<evidence type="ECO:0000256" key="12">
    <source>
        <dbReference type="PIRSR" id="PIRSR605959-1"/>
    </source>
</evidence>
<proteinExistence type="inferred from homology"/>
<evidence type="ECO:0000256" key="5">
    <source>
        <dbReference type="ARBA" id="ARBA00012094"/>
    </source>
</evidence>
<keyword evidence="18" id="KW-1185">Reference proteome</keyword>
<keyword evidence="10" id="KW-0828">Tyrosine catabolism</keyword>
<keyword evidence="6 14" id="KW-0479">Metal-binding</keyword>
<dbReference type="EC" id="3.7.1.2" evidence="5"/>
<comment type="caution">
    <text evidence="17">The sequence shown here is derived from an EMBL/GenBank/DDBJ whole genome shotgun (WGS) entry which is preliminary data.</text>
</comment>
<dbReference type="PANTHER" id="PTHR43069">
    <property type="entry name" value="FUMARYLACETOACETASE"/>
    <property type="match status" value="1"/>
</dbReference>
<dbReference type="SUPFAM" id="SSF63433">
    <property type="entry name" value="Fumarylacetoacetate hydrolase, FAH, N-terminal domain"/>
    <property type="match status" value="1"/>
</dbReference>
<feature type="domain" description="Fumarylacetoacetase-like C-terminal" evidence="15">
    <location>
        <begin position="351"/>
        <end position="614"/>
    </location>
</feature>
<evidence type="ECO:0000256" key="3">
    <source>
        <dbReference type="ARBA" id="ARBA00004782"/>
    </source>
</evidence>
<comment type="similarity">
    <text evidence="4">Belongs to the FAH family.</text>
</comment>
<evidence type="ECO:0000313" key="17">
    <source>
        <dbReference type="EMBL" id="KAK5045113.1"/>
    </source>
</evidence>
<dbReference type="Gene3D" id="2.30.30.230">
    <property type="entry name" value="Fumarylacetoacetase, N-terminal domain"/>
    <property type="match status" value="1"/>
</dbReference>
<dbReference type="InterPro" id="IPR005959">
    <property type="entry name" value="Fumarylacetoacetase"/>
</dbReference>
<dbReference type="GO" id="GO:0046872">
    <property type="term" value="F:metal ion binding"/>
    <property type="evidence" value="ECO:0007669"/>
    <property type="project" value="UniProtKB-KW"/>
</dbReference>
<evidence type="ECO:0000256" key="1">
    <source>
        <dbReference type="ARBA" id="ARBA00001913"/>
    </source>
</evidence>
<keyword evidence="11" id="KW-0585">Phenylalanine catabolism</keyword>
<comment type="pathway">
    <text evidence="3">Amino-acid degradation; L-phenylalanine degradation; acetoacetate and fumarate from L-phenylalanine: step 6/6.</text>
</comment>
<name>A0AAV9MU26_9EURO</name>
<dbReference type="GeneID" id="89978419"/>
<evidence type="ECO:0000256" key="8">
    <source>
        <dbReference type="ARBA" id="ARBA00022837"/>
    </source>
</evidence>
<evidence type="ECO:0000313" key="18">
    <source>
        <dbReference type="Proteomes" id="UP001358417"/>
    </source>
</evidence>
<sequence length="645" mass="69787">MSPPPVLLLLGAGPKLGTKIPEVFSKKGYKVVLVARSFEEGLQDNGYYCIRADFNNPECIPEVFEKAKKNVGIPTVVVYNAVQYKLDDPEDPFASLAPESVSQFHTAIAVNGTTPMVALHQAITSFRALPTDTIGKTFIFTGNILNHSQFKNRLCFGMAKTLCAYGIRFASVAYEKEGFKFYYADERTPSGLPVMRDISGDAAGTEYLSLAENIAQQPWLYTYTTEQGVGDTMQQEDSTQFTLANLPLGIARRKGPGLPPGIVTRLYDFVYFVSVLQSKGLLRRFDAELEEALQRSTLNDLAALGIAGQRQLREALRKVFTTATDEHLSACRVLKNEVVMMLPVKVGDFSDFSCSLDHVLNAGEAVMGVRSVPPGFLHFPIGYGGRSSSIVVSGSDVTRPRGHFKDNGDVVFGPSRAVDFELEVACVVGKPTTGQPVNAGNAGEHIFGFILLNDWSARDIQGLEMPPLGPFNGKSFGTTISPWVVMVDALRPFLLPVPQRQKATADHFSKQGDLAHYGVNLTASINNSNSSTIVCTSRLDWIYWTMNDMIAHQTSNGCTIVSGDLLATGTVSGAEKGSHACLLEITKGGKESLTLGDGSQRTYLHDGDTVVLGAWAGELGSDNCVGFGNCLGTLRPAIRPQGIQT</sequence>
<organism evidence="17 18">
    <name type="scientific">Exophiala bonariae</name>
    <dbReference type="NCBI Taxonomy" id="1690606"/>
    <lineage>
        <taxon>Eukaryota</taxon>
        <taxon>Fungi</taxon>
        <taxon>Dikarya</taxon>
        <taxon>Ascomycota</taxon>
        <taxon>Pezizomycotina</taxon>
        <taxon>Eurotiomycetes</taxon>
        <taxon>Chaetothyriomycetidae</taxon>
        <taxon>Chaetothyriales</taxon>
        <taxon>Herpotrichiellaceae</taxon>
        <taxon>Exophiala</taxon>
    </lineage>
</organism>
<evidence type="ECO:0000256" key="10">
    <source>
        <dbReference type="ARBA" id="ARBA00022878"/>
    </source>
</evidence>
<dbReference type="InterPro" id="IPR036462">
    <property type="entry name" value="Fumarylacetoacetase_N_sf"/>
</dbReference>
<evidence type="ECO:0000256" key="4">
    <source>
        <dbReference type="ARBA" id="ARBA00010211"/>
    </source>
</evidence>
<dbReference type="GO" id="GO:0006559">
    <property type="term" value="P:L-phenylalanine catabolic process"/>
    <property type="evidence" value="ECO:0007669"/>
    <property type="project" value="UniProtKB-KW"/>
</dbReference>